<evidence type="ECO:0000313" key="1">
    <source>
        <dbReference type="EMBL" id="KAK8533198.1"/>
    </source>
</evidence>
<dbReference type="Proteomes" id="UP001472677">
    <property type="component" value="Unassembled WGS sequence"/>
</dbReference>
<dbReference type="PANTHER" id="PTHR13237:SF8">
    <property type="entry name" value="SOMETHING ABOUT SILENCING PROTEIN 10"/>
    <property type="match status" value="1"/>
</dbReference>
<sequence>MEAIIALQRHSSLLCFKIEIFCYACIVHEDHNTDDKDEDEKREMAPWGDIKSIYYGGDNLDFDLHSTDDEAPREEEKEIQKKRAIIYIYILMEDFGFKDVSEDETNRKVMSVKKKGENLSLVSEEAMDDLVKIVKVKKDLNALSNDE</sequence>
<organism evidence="1 2">
    <name type="scientific">Hibiscus sabdariffa</name>
    <name type="common">roselle</name>
    <dbReference type="NCBI Taxonomy" id="183260"/>
    <lineage>
        <taxon>Eukaryota</taxon>
        <taxon>Viridiplantae</taxon>
        <taxon>Streptophyta</taxon>
        <taxon>Embryophyta</taxon>
        <taxon>Tracheophyta</taxon>
        <taxon>Spermatophyta</taxon>
        <taxon>Magnoliopsida</taxon>
        <taxon>eudicotyledons</taxon>
        <taxon>Gunneridae</taxon>
        <taxon>Pentapetalae</taxon>
        <taxon>rosids</taxon>
        <taxon>malvids</taxon>
        <taxon>Malvales</taxon>
        <taxon>Malvaceae</taxon>
        <taxon>Malvoideae</taxon>
        <taxon>Hibiscus</taxon>
    </lineage>
</organism>
<comment type="caution">
    <text evidence="1">The sequence shown here is derived from an EMBL/GenBank/DDBJ whole genome shotgun (WGS) entry which is preliminary data.</text>
</comment>
<reference evidence="1 2" key="1">
    <citation type="journal article" date="2024" name="G3 (Bethesda)">
        <title>Genome assembly of Hibiscus sabdariffa L. provides insights into metabolisms of medicinal natural products.</title>
        <authorList>
            <person name="Kim T."/>
        </authorList>
    </citation>
    <scope>NUCLEOTIDE SEQUENCE [LARGE SCALE GENOMIC DNA]</scope>
    <source>
        <strain evidence="1">TK-2024</strain>
        <tissue evidence="1">Old leaves</tissue>
    </source>
</reference>
<name>A0ABR2D9W2_9ROSI</name>
<accession>A0ABR2D9W2</accession>
<dbReference type="EMBL" id="JBBPBM010000033">
    <property type="protein sequence ID" value="KAK8533198.1"/>
    <property type="molecule type" value="Genomic_DNA"/>
</dbReference>
<evidence type="ECO:0000313" key="2">
    <source>
        <dbReference type="Proteomes" id="UP001472677"/>
    </source>
</evidence>
<proteinExistence type="predicted"/>
<protein>
    <submittedName>
        <fullName evidence="1">Uncharacterized protein</fullName>
    </submittedName>
</protein>
<dbReference type="PANTHER" id="PTHR13237">
    <property type="entry name" value="SOMETHING ABOUT SILENCING PROTEIN 10-RELATED"/>
    <property type="match status" value="1"/>
</dbReference>
<gene>
    <name evidence="1" type="ORF">V6N12_076477</name>
</gene>
<keyword evidence="2" id="KW-1185">Reference proteome</keyword>